<dbReference type="PANTHER" id="PTHR31339:SF9">
    <property type="entry name" value="PLASMIN AND FIBRONECTIN-BINDING PROTEIN A"/>
    <property type="match status" value="1"/>
</dbReference>
<dbReference type="InterPro" id="IPR006626">
    <property type="entry name" value="PbH1"/>
</dbReference>
<evidence type="ECO:0000256" key="4">
    <source>
        <dbReference type="RuleBase" id="RU361169"/>
    </source>
</evidence>
<accession>A0A5B7TMV8</accession>
<keyword evidence="3 4" id="KW-0326">Glycosidase</keyword>
<name>A0A5B7TMV8_9FLAO</name>
<dbReference type="InterPro" id="IPR051801">
    <property type="entry name" value="GH28_Enzymes"/>
</dbReference>
<dbReference type="PROSITE" id="PS51257">
    <property type="entry name" value="PROKAR_LIPOPROTEIN"/>
    <property type="match status" value="1"/>
</dbReference>
<evidence type="ECO:0000256" key="3">
    <source>
        <dbReference type="ARBA" id="ARBA00023295"/>
    </source>
</evidence>
<reference evidence="5 6" key="1">
    <citation type="submission" date="2019-05" db="EMBL/GenBank/DDBJ databases">
        <title>Algicella ahnfeltiae gen. nov., sp. nov., a novel marine bacterium of the family Flavobacteriaceae isolated from a red alga.</title>
        <authorList>
            <person name="Nedashkovskaya O.I."/>
            <person name="Kukhlevskiy A.D."/>
            <person name="Kim S.-G."/>
            <person name="Zhukova N.V."/>
            <person name="Mikhailov V.V."/>
        </authorList>
    </citation>
    <scope>NUCLEOTIDE SEQUENCE [LARGE SCALE GENOMIC DNA]</scope>
    <source>
        <strain evidence="5 6">10Alg115</strain>
    </source>
</reference>
<evidence type="ECO:0000313" key="5">
    <source>
        <dbReference type="EMBL" id="QCX37875.1"/>
    </source>
</evidence>
<dbReference type="InterPro" id="IPR011050">
    <property type="entry name" value="Pectin_lyase_fold/virulence"/>
</dbReference>
<evidence type="ECO:0000256" key="1">
    <source>
        <dbReference type="ARBA" id="ARBA00008834"/>
    </source>
</evidence>
<dbReference type="PANTHER" id="PTHR31339">
    <property type="entry name" value="PECTIN LYASE-RELATED"/>
    <property type="match status" value="1"/>
</dbReference>
<dbReference type="KEGG" id="fbe:FF125_05275"/>
<dbReference type="Proteomes" id="UP000306229">
    <property type="component" value="Chromosome"/>
</dbReference>
<evidence type="ECO:0000313" key="6">
    <source>
        <dbReference type="Proteomes" id="UP000306229"/>
    </source>
</evidence>
<proteinExistence type="inferred from homology"/>
<dbReference type="RefSeq" id="WP_138948798.1">
    <property type="nucleotide sequence ID" value="NZ_CP040749.1"/>
</dbReference>
<dbReference type="InterPro" id="IPR000743">
    <property type="entry name" value="Glyco_hydro_28"/>
</dbReference>
<evidence type="ECO:0000256" key="2">
    <source>
        <dbReference type="ARBA" id="ARBA00022801"/>
    </source>
</evidence>
<dbReference type="GO" id="GO:0005975">
    <property type="term" value="P:carbohydrate metabolic process"/>
    <property type="evidence" value="ECO:0007669"/>
    <property type="project" value="InterPro"/>
</dbReference>
<dbReference type="OrthoDB" id="9795222at2"/>
<dbReference type="SUPFAM" id="SSF51126">
    <property type="entry name" value="Pectin lyase-like"/>
    <property type="match status" value="1"/>
</dbReference>
<protein>
    <submittedName>
        <fullName evidence="5">Glycoside hydrolase family 28 protein</fullName>
    </submittedName>
</protein>
<dbReference type="SMART" id="SM00710">
    <property type="entry name" value="PbH1"/>
    <property type="match status" value="5"/>
</dbReference>
<dbReference type="Gene3D" id="2.160.20.10">
    <property type="entry name" value="Single-stranded right-handed beta-helix, Pectin lyase-like"/>
    <property type="match status" value="1"/>
</dbReference>
<dbReference type="Pfam" id="PF00295">
    <property type="entry name" value="Glyco_hydro_28"/>
    <property type="match status" value="1"/>
</dbReference>
<sequence length="523" mass="57660">MKHLFISMVLLLLLVGCKEPINNSKKASVHIPQKSEVGVLVMPKEIAPVTAPFPTIAFKRPDFPTDTIVVDLKTDGINTKIIQHAIDTQSAKGGGIVVISKGQWFTGRIALKDNINLHFLEGATLSFSGEIEDYLPVVFTRTEGVEVMSLGACIYANGVDNIAITGKGRLIGPAEGSIREKIVVSVNIDEVIDPKTPVKDRIIDGTTTPYVFPPMFISAINSTKVFIEDVSLENTAFWNIVPIYCDNVIIRGVSINSVNMPRGDGIDIESSKNVLIEYCNLSTGDDCFTMKAGRGIDGMRVNKSTENIVVRYCLAENGHGGITCGSETAGIIKNLYVHDCVFINSGVGIRFKTRRPRGGGGENLTYERIRMDLKNDALKWDMLGSTNWVGKLAERLPARAVNELTPHYKNIKIKDLIIENAKNFIKVRSIPESPLENVVIENIEVNCKNFMNIHDMNNAVFKNINITSEDSLLTFLDSKNIRLLNVNSTNATHLDIQGSMSDSIFVESSLNIKDTIFRKNEGK</sequence>
<dbReference type="GO" id="GO:0004650">
    <property type="term" value="F:polygalacturonase activity"/>
    <property type="evidence" value="ECO:0007669"/>
    <property type="project" value="InterPro"/>
</dbReference>
<dbReference type="AlphaFoldDB" id="A0A5B7TMV8"/>
<dbReference type="InterPro" id="IPR012334">
    <property type="entry name" value="Pectin_lyas_fold"/>
</dbReference>
<gene>
    <name evidence="5" type="ORF">FF125_05275</name>
</gene>
<dbReference type="EMBL" id="CP040749">
    <property type="protein sequence ID" value="QCX37875.1"/>
    <property type="molecule type" value="Genomic_DNA"/>
</dbReference>
<keyword evidence="6" id="KW-1185">Reference proteome</keyword>
<comment type="similarity">
    <text evidence="1 4">Belongs to the glycosyl hydrolase 28 family.</text>
</comment>
<organism evidence="5 6">
    <name type="scientific">Aureibaculum algae</name>
    <dbReference type="NCBI Taxonomy" id="2584122"/>
    <lineage>
        <taxon>Bacteria</taxon>
        <taxon>Pseudomonadati</taxon>
        <taxon>Bacteroidota</taxon>
        <taxon>Flavobacteriia</taxon>
        <taxon>Flavobacteriales</taxon>
        <taxon>Flavobacteriaceae</taxon>
        <taxon>Aureibaculum</taxon>
    </lineage>
</organism>
<keyword evidence="2 4" id="KW-0378">Hydrolase</keyword>